<dbReference type="GO" id="GO:0051539">
    <property type="term" value="F:4 iron, 4 sulfur cluster binding"/>
    <property type="evidence" value="ECO:0007669"/>
    <property type="project" value="UniProtKB-KW"/>
</dbReference>
<feature type="domain" description="4Fe-4S ferredoxin-type" evidence="10">
    <location>
        <begin position="51"/>
        <end position="79"/>
    </location>
</feature>
<feature type="domain" description="4Fe-4S ferredoxin-type" evidence="10">
    <location>
        <begin position="80"/>
        <end position="109"/>
    </location>
</feature>
<dbReference type="PANTHER" id="PTHR30352:SF4">
    <property type="entry name" value="PYRUVATE FORMATE-LYASE 2-ACTIVATING ENZYME"/>
    <property type="match status" value="1"/>
</dbReference>
<dbReference type="InterPro" id="IPR001989">
    <property type="entry name" value="Radical_activat_CS"/>
</dbReference>
<dbReference type="Gene3D" id="3.30.70.20">
    <property type="match status" value="1"/>
</dbReference>
<dbReference type="PROSITE" id="PS00198">
    <property type="entry name" value="4FE4S_FER_1"/>
    <property type="match status" value="1"/>
</dbReference>
<gene>
    <name evidence="12" type="ORF">MOZ60_09190</name>
</gene>
<comment type="caution">
    <text evidence="12">The sequence shown here is derived from an EMBL/GenBank/DDBJ whole genome shotgun (WGS) entry which is preliminary data.</text>
</comment>
<keyword evidence="7" id="KW-0408">Iron</keyword>
<reference evidence="12 13" key="1">
    <citation type="submission" date="2022-03" db="EMBL/GenBank/DDBJ databases">
        <title>Novel taxa within the pig intestine.</title>
        <authorList>
            <person name="Wylensek D."/>
            <person name="Bishof K."/>
            <person name="Afrizal A."/>
            <person name="Clavel T."/>
        </authorList>
    </citation>
    <scope>NUCLEOTIDE SEQUENCE [LARGE SCALE GENOMIC DNA]</scope>
    <source>
        <strain evidence="12 13">CLA-KB-P133</strain>
    </source>
</reference>
<comment type="similarity">
    <text evidence="2">Belongs to the organic radical-activating enzymes family.</text>
</comment>
<dbReference type="Gene3D" id="3.20.20.70">
    <property type="entry name" value="Aldolase class I"/>
    <property type="match status" value="1"/>
</dbReference>
<dbReference type="SFLD" id="SFLDG01066">
    <property type="entry name" value="organic_radical-activating_enz"/>
    <property type="match status" value="1"/>
</dbReference>
<evidence type="ECO:0000256" key="9">
    <source>
        <dbReference type="ARBA" id="ARBA00047365"/>
    </source>
</evidence>
<dbReference type="InterPro" id="IPR017896">
    <property type="entry name" value="4Fe4S_Fe-S-bd"/>
</dbReference>
<comment type="cofactor">
    <cofactor evidence="1">
        <name>[4Fe-4S] cluster</name>
        <dbReference type="ChEBI" id="CHEBI:49883"/>
    </cofactor>
</comment>
<evidence type="ECO:0000259" key="10">
    <source>
        <dbReference type="PROSITE" id="PS51379"/>
    </source>
</evidence>
<comment type="catalytic activity">
    <reaction evidence="9">
        <text>glycyl-[protein] + reduced [flavodoxin] + S-adenosyl-L-methionine = glycin-2-yl radical-[protein] + semiquinone [flavodoxin] + 5'-deoxyadenosine + L-methionine + H(+)</text>
        <dbReference type="Rhea" id="RHEA:61976"/>
        <dbReference type="Rhea" id="RHEA-COMP:10622"/>
        <dbReference type="Rhea" id="RHEA-COMP:14480"/>
        <dbReference type="Rhea" id="RHEA-COMP:15993"/>
        <dbReference type="Rhea" id="RHEA-COMP:15994"/>
        <dbReference type="ChEBI" id="CHEBI:15378"/>
        <dbReference type="ChEBI" id="CHEBI:17319"/>
        <dbReference type="ChEBI" id="CHEBI:29947"/>
        <dbReference type="ChEBI" id="CHEBI:32722"/>
        <dbReference type="ChEBI" id="CHEBI:57618"/>
        <dbReference type="ChEBI" id="CHEBI:57844"/>
        <dbReference type="ChEBI" id="CHEBI:59789"/>
        <dbReference type="ChEBI" id="CHEBI:140311"/>
    </reaction>
</comment>
<dbReference type="InterPro" id="IPR007197">
    <property type="entry name" value="rSAM"/>
</dbReference>
<dbReference type="PROSITE" id="PS51918">
    <property type="entry name" value="RADICAL_SAM"/>
    <property type="match status" value="1"/>
</dbReference>
<dbReference type="Pfam" id="PF04055">
    <property type="entry name" value="Radical_SAM"/>
    <property type="match status" value="1"/>
</dbReference>
<evidence type="ECO:0000256" key="1">
    <source>
        <dbReference type="ARBA" id="ARBA00001966"/>
    </source>
</evidence>
<dbReference type="PROSITE" id="PS51379">
    <property type="entry name" value="4FE4S_FER_2"/>
    <property type="match status" value="2"/>
</dbReference>
<organism evidence="12 13">
    <name type="scientific">Grylomicrobium aquisgranensis</name>
    <dbReference type="NCBI Taxonomy" id="2926318"/>
    <lineage>
        <taxon>Bacteria</taxon>
        <taxon>Bacillati</taxon>
        <taxon>Bacillota</taxon>
        <taxon>Erysipelotrichia</taxon>
        <taxon>Erysipelotrichales</taxon>
        <taxon>Erysipelotrichaceae</taxon>
        <taxon>Grylomicrobium</taxon>
    </lineage>
</organism>
<feature type="domain" description="Radical SAM core" evidence="11">
    <location>
        <begin position="20"/>
        <end position="300"/>
    </location>
</feature>
<dbReference type="SUPFAM" id="SSF54862">
    <property type="entry name" value="4Fe-4S ferredoxins"/>
    <property type="match status" value="1"/>
</dbReference>
<dbReference type="Proteomes" id="UP001286174">
    <property type="component" value="Unassembled WGS sequence"/>
</dbReference>
<dbReference type="InterPro" id="IPR013785">
    <property type="entry name" value="Aldolase_TIM"/>
</dbReference>
<dbReference type="InterPro" id="IPR017900">
    <property type="entry name" value="4Fe4S_Fe_S_CS"/>
</dbReference>
<name>A0AB35U381_9FIRM</name>
<keyword evidence="5" id="KW-0479">Metal-binding</keyword>
<proteinExistence type="inferred from homology"/>
<dbReference type="GO" id="GO:0016491">
    <property type="term" value="F:oxidoreductase activity"/>
    <property type="evidence" value="ECO:0007669"/>
    <property type="project" value="UniProtKB-KW"/>
</dbReference>
<keyword evidence="4" id="KW-0949">S-adenosyl-L-methionine</keyword>
<dbReference type="GO" id="GO:0046872">
    <property type="term" value="F:metal ion binding"/>
    <property type="evidence" value="ECO:0007669"/>
    <property type="project" value="UniProtKB-KW"/>
</dbReference>
<sequence>MPADRSTTGVVFNIQKFSVNDGPGIRTVVFMKGCPLHCAWCANPESQSRNVQVLWDEKQCLHCQHCIQACPRQAVFLKEGKIRIHHNLCDGCGICVRECPGHALSSEGEQKSAADVMKTVMQDLPFYEESNGGITLSGGEMLAQPAFAIELLKAAHEEGINTCCETTGACDQKTFLDVIKHVDYVLMDLKHYDSKKHKEYTGIPNETVLANMKAAIAMGKDVLPRIPVIPGFNAEINDARGLVQALQDVGATRCQLLPFHQFGENKYAMLGEAYAYADVKALHAEGLQAYQKVFLDAGIDAFF</sequence>
<dbReference type="InterPro" id="IPR040074">
    <property type="entry name" value="BssD/PflA/YjjW"/>
</dbReference>
<evidence type="ECO:0000313" key="13">
    <source>
        <dbReference type="Proteomes" id="UP001286174"/>
    </source>
</evidence>
<dbReference type="SFLD" id="SFLDS00029">
    <property type="entry name" value="Radical_SAM"/>
    <property type="match status" value="1"/>
</dbReference>
<evidence type="ECO:0000259" key="11">
    <source>
        <dbReference type="PROSITE" id="PS51918"/>
    </source>
</evidence>
<protein>
    <submittedName>
        <fullName evidence="12">Glycyl-radical enzyme activating protein</fullName>
    </submittedName>
</protein>
<evidence type="ECO:0000256" key="8">
    <source>
        <dbReference type="ARBA" id="ARBA00023014"/>
    </source>
</evidence>
<dbReference type="NCBIfam" id="TIGR02494">
    <property type="entry name" value="PFLE_PFLC"/>
    <property type="match status" value="1"/>
</dbReference>
<dbReference type="AlphaFoldDB" id="A0AB35U381"/>
<keyword evidence="3" id="KW-0004">4Fe-4S</keyword>
<evidence type="ECO:0000256" key="3">
    <source>
        <dbReference type="ARBA" id="ARBA00022485"/>
    </source>
</evidence>
<evidence type="ECO:0000256" key="7">
    <source>
        <dbReference type="ARBA" id="ARBA00023004"/>
    </source>
</evidence>
<dbReference type="PANTHER" id="PTHR30352">
    <property type="entry name" value="PYRUVATE FORMATE-LYASE-ACTIVATING ENZYME"/>
    <property type="match status" value="1"/>
</dbReference>
<dbReference type="EMBL" id="JALBUR010000028">
    <property type="protein sequence ID" value="MDX8420267.1"/>
    <property type="molecule type" value="Genomic_DNA"/>
</dbReference>
<dbReference type="RefSeq" id="WP_370596446.1">
    <property type="nucleotide sequence ID" value="NZ_JALBUR010000028.1"/>
</dbReference>
<accession>A0AB35U381</accession>
<dbReference type="SUPFAM" id="SSF102114">
    <property type="entry name" value="Radical SAM enzymes"/>
    <property type="match status" value="1"/>
</dbReference>
<evidence type="ECO:0000256" key="5">
    <source>
        <dbReference type="ARBA" id="ARBA00022723"/>
    </source>
</evidence>
<keyword evidence="8" id="KW-0411">Iron-sulfur</keyword>
<dbReference type="InterPro" id="IPR034457">
    <property type="entry name" value="Organic_radical-activating"/>
</dbReference>
<evidence type="ECO:0000313" key="12">
    <source>
        <dbReference type="EMBL" id="MDX8420267.1"/>
    </source>
</evidence>
<dbReference type="SFLD" id="SFLDG01118">
    <property type="entry name" value="activating_enzymes__group_2"/>
    <property type="match status" value="1"/>
</dbReference>
<keyword evidence="13" id="KW-1185">Reference proteome</keyword>
<evidence type="ECO:0000256" key="2">
    <source>
        <dbReference type="ARBA" id="ARBA00009777"/>
    </source>
</evidence>
<evidence type="ECO:0000256" key="6">
    <source>
        <dbReference type="ARBA" id="ARBA00023002"/>
    </source>
</evidence>
<dbReference type="Pfam" id="PF00037">
    <property type="entry name" value="Fer4"/>
    <property type="match status" value="1"/>
</dbReference>
<keyword evidence="6" id="KW-0560">Oxidoreductase</keyword>
<evidence type="ECO:0000256" key="4">
    <source>
        <dbReference type="ARBA" id="ARBA00022691"/>
    </source>
</evidence>
<dbReference type="InterPro" id="IPR012839">
    <property type="entry name" value="Organic_radical_activase"/>
</dbReference>
<dbReference type="PROSITE" id="PS01087">
    <property type="entry name" value="RADICAL_ACTIVATING"/>
    <property type="match status" value="1"/>
</dbReference>
<dbReference type="PIRSF" id="PIRSF000371">
    <property type="entry name" value="PFL_act_enz"/>
    <property type="match status" value="1"/>
</dbReference>
<dbReference type="InterPro" id="IPR058240">
    <property type="entry name" value="rSAM_sf"/>
</dbReference>